<comment type="caution">
    <text evidence="2">The sequence shown here is derived from an EMBL/GenBank/DDBJ whole genome shotgun (WGS) entry which is preliminary data.</text>
</comment>
<gene>
    <name evidence="2" type="ORF">TRFO_41220</name>
</gene>
<sequence length="242" mass="27742">MISQIILTFLNITLISHKIILSYSKSIKLFLSKNSNQKISIMTSTNFFERLSARHHRGSIPSGKILLPYIFQDQHPPAAQTSRDNPVYSSQFESLNGSISPQTVHSTSRSPNQKQNTSRYHSSLDQYSFHHSQNSPQSLPSTFPSYNESCISPAMVNEAPSSFLFPSCHGRKLLRFAPSREEPKTRILPTYDVLPTREVLNSYRTTQKRLDERKARICMQKAKKEKCFMLDTFMPEELFDCS</sequence>
<evidence type="ECO:0000313" key="2">
    <source>
        <dbReference type="EMBL" id="OHT17190.1"/>
    </source>
</evidence>
<dbReference type="VEuPathDB" id="TrichDB:TRFO_41220"/>
<protein>
    <submittedName>
        <fullName evidence="2">Uncharacterized protein</fullName>
    </submittedName>
</protein>
<reference evidence="2" key="1">
    <citation type="submission" date="2016-10" db="EMBL/GenBank/DDBJ databases">
        <authorList>
            <person name="Benchimol M."/>
            <person name="Almeida L.G."/>
            <person name="Vasconcelos A.T."/>
            <person name="Perreira-Neves A."/>
            <person name="Rosa I.A."/>
            <person name="Tasca T."/>
            <person name="Bogo M.R."/>
            <person name="de Souza W."/>
        </authorList>
    </citation>
    <scope>NUCLEOTIDE SEQUENCE [LARGE SCALE GENOMIC DNA]</scope>
    <source>
        <strain evidence="2">K</strain>
    </source>
</reference>
<keyword evidence="3" id="KW-1185">Reference proteome</keyword>
<dbReference type="EMBL" id="MLAK01000028">
    <property type="protein sequence ID" value="OHT17190.1"/>
    <property type="molecule type" value="Genomic_DNA"/>
</dbReference>
<accession>A0A1J4L5H6</accession>
<feature type="compositionally biased region" description="Polar residues" evidence="1">
    <location>
        <begin position="79"/>
        <end position="122"/>
    </location>
</feature>
<dbReference type="GeneID" id="94848347"/>
<evidence type="ECO:0000313" key="3">
    <source>
        <dbReference type="Proteomes" id="UP000179807"/>
    </source>
</evidence>
<name>A0A1J4L5H6_9EUKA</name>
<organism evidence="2 3">
    <name type="scientific">Tritrichomonas foetus</name>
    <dbReference type="NCBI Taxonomy" id="1144522"/>
    <lineage>
        <taxon>Eukaryota</taxon>
        <taxon>Metamonada</taxon>
        <taxon>Parabasalia</taxon>
        <taxon>Tritrichomonadida</taxon>
        <taxon>Tritrichomonadidae</taxon>
        <taxon>Tritrichomonas</taxon>
    </lineage>
</organism>
<dbReference type="RefSeq" id="XP_068370326.1">
    <property type="nucleotide sequence ID" value="XM_068513643.1"/>
</dbReference>
<feature type="region of interest" description="Disordered" evidence="1">
    <location>
        <begin position="78"/>
        <end position="122"/>
    </location>
</feature>
<dbReference type="Proteomes" id="UP000179807">
    <property type="component" value="Unassembled WGS sequence"/>
</dbReference>
<evidence type="ECO:0000256" key="1">
    <source>
        <dbReference type="SAM" id="MobiDB-lite"/>
    </source>
</evidence>
<dbReference type="AlphaFoldDB" id="A0A1J4L5H6"/>
<proteinExistence type="predicted"/>